<accession>A0A1I6E4A6</accession>
<dbReference type="OrthoDB" id="9807125at2"/>
<dbReference type="Pfam" id="PF00571">
    <property type="entry name" value="CBS"/>
    <property type="match status" value="2"/>
</dbReference>
<evidence type="ECO:0000313" key="5">
    <source>
        <dbReference type="EMBL" id="SFR12585.1"/>
    </source>
</evidence>
<organism evidence="5 6">
    <name type="scientific">Poseidonocella sedimentorum</name>
    <dbReference type="NCBI Taxonomy" id="871652"/>
    <lineage>
        <taxon>Bacteria</taxon>
        <taxon>Pseudomonadati</taxon>
        <taxon>Pseudomonadota</taxon>
        <taxon>Alphaproteobacteria</taxon>
        <taxon>Rhodobacterales</taxon>
        <taxon>Roseobacteraceae</taxon>
        <taxon>Poseidonocella</taxon>
    </lineage>
</organism>
<dbReference type="PROSITE" id="PS51371">
    <property type="entry name" value="CBS"/>
    <property type="match status" value="2"/>
</dbReference>
<feature type="domain" description="CBS" evidence="4">
    <location>
        <begin position="39"/>
        <end position="98"/>
    </location>
</feature>
<evidence type="ECO:0000256" key="2">
    <source>
        <dbReference type="PROSITE-ProRule" id="PRU00703"/>
    </source>
</evidence>
<dbReference type="CDD" id="cd04623">
    <property type="entry name" value="CBS_pair_bac_euk"/>
    <property type="match status" value="1"/>
</dbReference>
<dbReference type="SUPFAM" id="SSF54631">
    <property type="entry name" value="CBS-domain pair"/>
    <property type="match status" value="1"/>
</dbReference>
<reference evidence="5 6" key="1">
    <citation type="submission" date="2016-10" db="EMBL/GenBank/DDBJ databases">
        <authorList>
            <person name="de Groot N.N."/>
        </authorList>
    </citation>
    <scope>NUCLEOTIDE SEQUENCE [LARGE SCALE GENOMIC DNA]</scope>
    <source>
        <strain evidence="6">KMM 9023,NRIC 0796,JCM 17311,KCTC 23692</strain>
    </source>
</reference>
<dbReference type="EMBL" id="FOYI01000007">
    <property type="protein sequence ID" value="SFR12585.1"/>
    <property type="molecule type" value="Genomic_DNA"/>
</dbReference>
<sequence length="173" mass="19100">MPASYQAPSRKDKSSDTTYSQSAQTNTSAETANVQKILQSKDKAVFSIRPQQTIHDAVEILRDKRIGALLVMDAEGHLVGILSERDIVRKLADTPGKTLPNRVEDVMTRDVEVCTPDEPLLSVLRRMTAGRFRHMPVAADNGVVGIVTIGDVVNFRLKELEHEALQLKQLIVG</sequence>
<evidence type="ECO:0000259" key="4">
    <source>
        <dbReference type="PROSITE" id="PS51371"/>
    </source>
</evidence>
<feature type="compositionally biased region" description="Polar residues" evidence="3">
    <location>
        <begin position="16"/>
        <end position="29"/>
    </location>
</feature>
<dbReference type="InterPro" id="IPR044725">
    <property type="entry name" value="CBSX3_CBS_dom"/>
</dbReference>
<evidence type="ECO:0000256" key="3">
    <source>
        <dbReference type="SAM" id="MobiDB-lite"/>
    </source>
</evidence>
<feature type="domain" description="CBS" evidence="4">
    <location>
        <begin position="107"/>
        <end position="165"/>
    </location>
</feature>
<dbReference type="STRING" id="871652.SAMN04515673_10785"/>
<dbReference type="Gene3D" id="3.10.580.10">
    <property type="entry name" value="CBS-domain"/>
    <property type="match status" value="1"/>
</dbReference>
<gene>
    <name evidence="5" type="ORF">SAMN04515673_10785</name>
</gene>
<dbReference type="PANTHER" id="PTHR43080:SF2">
    <property type="entry name" value="CBS DOMAIN-CONTAINING PROTEIN"/>
    <property type="match status" value="1"/>
</dbReference>
<dbReference type="PANTHER" id="PTHR43080">
    <property type="entry name" value="CBS DOMAIN-CONTAINING PROTEIN CBSX3, MITOCHONDRIAL"/>
    <property type="match status" value="1"/>
</dbReference>
<proteinExistence type="predicted"/>
<dbReference type="RefSeq" id="WP_092080901.1">
    <property type="nucleotide sequence ID" value="NZ_FOYI01000007.1"/>
</dbReference>
<keyword evidence="6" id="KW-1185">Reference proteome</keyword>
<evidence type="ECO:0000256" key="1">
    <source>
        <dbReference type="ARBA" id="ARBA00023122"/>
    </source>
</evidence>
<dbReference type="Proteomes" id="UP000199302">
    <property type="component" value="Unassembled WGS sequence"/>
</dbReference>
<dbReference type="AlphaFoldDB" id="A0A1I6E4A6"/>
<dbReference type="SMART" id="SM00116">
    <property type="entry name" value="CBS"/>
    <property type="match status" value="2"/>
</dbReference>
<name>A0A1I6E4A6_9RHOB</name>
<protein>
    <submittedName>
        <fullName evidence="5">CBS domain-containing protein</fullName>
    </submittedName>
</protein>
<dbReference type="InterPro" id="IPR051257">
    <property type="entry name" value="Diverse_CBS-Domain"/>
</dbReference>
<evidence type="ECO:0000313" key="6">
    <source>
        <dbReference type="Proteomes" id="UP000199302"/>
    </source>
</evidence>
<keyword evidence="1 2" id="KW-0129">CBS domain</keyword>
<feature type="region of interest" description="Disordered" evidence="3">
    <location>
        <begin position="1"/>
        <end position="29"/>
    </location>
</feature>
<dbReference type="InterPro" id="IPR000644">
    <property type="entry name" value="CBS_dom"/>
</dbReference>
<dbReference type="InterPro" id="IPR046342">
    <property type="entry name" value="CBS_dom_sf"/>
</dbReference>